<dbReference type="EC" id="3.2.1.18" evidence="3"/>
<evidence type="ECO:0000313" key="6">
    <source>
        <dbReference type="Proteomes" id="UP000248882"/>
    </source>
</evidence>
<dbReference type="SUPFAM" id="SSF50939">
    <property type="entry name" value="Sialidases"/>
    <property type="match status" value="1"/>
</dbReference>
<dbReference type="AlphaFoldDB" id="A0A2W7QIY9"/>
<dbReference type="EMBL" id="QKZT01000021">
    <property type="protein sequence ID" value="PZX48293.1"/>
    <property type="molecule type" value="Genomic_DNA"/>
</dbReference>
<dbReference type="InterPro" id="IPR026856">
    <property type="entry name" value="Sialidase_fam"/>
</dbReference>
<reference evidence="5 6" key="1">
    <citation type="submission" date="2018-06" db="EMBL/GenBank/DDBJ databases">
        <title>Genomic Encyclopedia of Archaeal and Bacterial Type Strains, Phase II (KMG-II): from individual species to whole genera.</title>
        <authorList>
            <person name="Goeker M."/>
        </authorList>
    </citation>
    <scope>NUCLEOTIDE SEQUENCE [LARGE SCALE GENOMIC DNA]</scope>
    <source>
        <strain evidence="5 6">DSM 19830</strain>
    </source>
</reference>
<comment type="caution">
    <text evidence="5">The sequence shown here is derived from an EMBL/GenBank/DDBJ whole genome shotgun (WGS) entry which is preliminary data.</text>
</comment>
<evidence type="ECO:0000313" key="5">
    <source>
        <dbReference type="EMBL" id="PZX48293.1"/>
    </source>
</evidence>
<dbReference type="PANTHER" id="PTHR10628">
    <property type="entry name" value="SIALIDASE"/>
    <property type="match status" value="1"/>
</dbReference>
<evidence type="ECO:0000259" key="4">
    <source>
        <dbReference type="Pfam" id="PF13088"/>
    </source>
</evidence>
<evidence type="ECO:0000256" key="3">
    <source>
        <dbReference type="ARBA" id="ARBA00012733"/>
    </source>
</evidence>
<sequence length="404" mass="45582">MLPILQFFIFGYKPNPNPMRQLLLVLLILCSVSSFAQESLVYQGGQEGHASYRIPAIIDLPDGELLAFAEGRVNGSNDYGDINLVLKRSADKGKTWSALQTIVDYDDLQAGNPAPVLDLMDPAHPDGVVYLFYNTGNNHEYEIRMNQGVREVWMIRSLDLGHTWEQPVNITSQVHKPNNPEFNASYTNPADWRHYANTPGHAFQFQKGTYKGRIYVAANHSQGPPQEEFKDYQAHGFYTDDHGKTFNLSESIKFPGSNESIAAELPDGRMIMSTRNQRGDIRSRILAYSEDGGATWSEQYFEESLPDPVCQGSILAFEDEAGNTILFHSNNADTASRNNLSLKISTDQGKTWPKTTLIDHKDVPKGKTWTAYSDLVLLDSKTIGILYERDDYKEIVFKWLGWEN</sequence>
<feature type="domain" description="Sialidase" evidence="4">
    <location>
        <begin position="63"/>
        <end position="376"/>
    </location>
</feature>
<gene>
    <name evidence="5" type="ORF">LV85_03703</name>
</gene>
<evidence type="ECO:0000256" key="1">
    <source>
        <dbReference type="ARBA" id="ARBA00000427"/>
    </source>
</evidence>
<dbReference type="InterPro" id="IPR011040">
    <property type="entry name" value="Sialidase"/>
</dbReference>
<dbReference type="Pfam" id="PF13088">
    <property type="entry name" value="BNR_2"/>
    <property type="match status" value="1"/>
</dbReference>
<name>A0A2W7QIY9_9BACT</name>
<proteinExistence type="inferred from homology"/>
<protein>
    <recommendedName>
        <fullName evidence="3">exo-alpha-sialidase</fullName>
        <ecNumber evidence="3">3.2.1.18</ecNumber>
    </recommendedName>
</protein>
<comment type="similarity">
    <text evidence="2">Belongs to the glycosyl hydrolase 33 family.</text>
</comment>
<dbReference type="PANTHER" id="PTHR10628:SF30">
    <property type="entry name" value="EXO-ALPHA-SIALIDASE"/>
    <property type="match status" value="1"/>
</dbReference>
<dbReference type="GO" id="GO:0004308">
    <property type="term" value="F:exo-alpha-sialidase activity"/>
    <property type="evidence" value="ECO:0007669"/>
    <property type="project" value="UniProtKB-EC"/>
</dbReference>
<dbReference type="GO" id="GO:0006689">
    <property type="term" value="P:ganglioside catabolic process"/>
    <property type="evidence" value="ECO:0007669"/>
    <property type="project" value="TreeGrafter"/>
</dbReference>
<dbReference type="GO" id="GO:0005737">
    <property type="term" value="C:cytoplasm"/>
    <property type="evidence" value="ECO:0007669"/>
    <property type="project" value="TreeGrafter"/>
</dbReference>
<evidence type="ECO:0000256" key="2">
    <source>
        <dbReference type="ARBA" id="ARBA00009348"/>
    </source>
</evidence>
<dbReference type="GO" id="GO:0016020">
    <property type="term" value="C:membrane"/>
    <property type="evidence" value="ECO:0007669"/>
    <property type="project" value="TreeGrafter"/>
</dbReference>
<dbReference type="Proteomes" id="UP000248882">
    <property type="component" value="Unassembled WGS sequence"/>
</dbReference>
<keyword evidence="6" id="KW-1185">Reference proteome</keyword>
<comment type="catalytic activity">
    <reaction evidence="1">
        <text>Hydrolysis of alpha-(2-&gt;3)-, alpha-(2-&gt;6)-, alpha-(2-&gt;8)- glycosidic linkages of terminal sialic acid residues in oligosaccharides, glycoproteins, glycolipids, colominic acid and synthetic substrates.</text>
        <dbReference type="EC" id="3.2.1.18"/>
    </reaction>
</comment>
<dbReference type="GO" id="GO:0009313">
    <property type="term" value="P:oligosaccharide catabolic process"/>
    <property type="evidence" value="ECO:0007669"/>
    <property type="project" value="TreeGrafter"/>
</dbReference>
<dbReference type="CDD" id="cd15482">
    <property type="entry name" value="Sialidase_non-viral"/>
    <property type="match status" value="1"/>
</dbReference>
<accession>A0A2W7QIY9</accession>
<dbReference type="InterPro" id="IPR036278">
    <property type="entry name" value="Sialidase_sf"/>
</dbReference>
<organism evidence="5 6">
    <name type="scientific">Algoriphagus chordae</name>
    <dbReference type="NCBI Taxonomy" id="237019"/>
    <lineage>
        <taxon>Bacteria</taxon>
        <taxon>Pseudomonadati</taxon>
        <taxon>Bacteroidota</taxon>
        <taxon>Cytophagia</taxon>
        <taxon>Cytophagales</taxon>
        <taxon>Cyclobacteriaceae</taxon>
        <taxon>Algoriphagus</taxon>
    </lineage>
</organism>
<dbReference type="Gene3D" id="2.120.10.10">
    <property type="match status" value="1"/>
</dbReference>